<sequence length="65" mass="6783">MHEGEDRVTVIENWSDRASLDAHSAGPALEAIGAEIAEALAAPLDVAVLQPVPVGEPGKDRLPQT</sequence>
<dbReference type="Proteomes" id="UP000094094">
    <property type="component" value="Chromosome"/>
</dbReference>
<proteinExistence type="predicted"/>
<reference evidence="1 2" key="1">
    <citation type="submission" date="2016-09" db="EMBL/GenBank/DDBJ databases">
        <title>Complete genome sequencing of Streptomyces lydicus 103 and metabolic pathways analysis of antibiotic biosynthesis.</title>
        <authorList>
            <person name="Jia N."/>
            <person name="Ding M.-Z."/>
            <person name="Gao F."/>
            <person name="Yuan Y.-J."/>
        </authorList>
    </citation>
    <scope>NUCLEOTIDE SEQUENCE [LARGE SCALE GENOMIC DNA]</scope>
    <source>
        <strain evidence="1 2">103</strain>
    </source>
</reference>
<dbReference type="EMBL" id="CP017157">
    <property type="protein sequence ID" value="AOP47001.1"/>
    <property type="molecule type" value="Genomic_DNA"/>
</dbReference>
<dbReference type="SUPFAM" id="SSF54909">
    <property type="entry name" value="Dimeric alpha+beta barrel"/>
    <property type="match status" value="1"/>
</dbReference>
<organism evidence="1 2">
    <name type="scientific">Streptomyces lydicus</name>
    <dbReference type="NCBI Taxonomy" id="47763"/>
    <lineage>
        <taxon>Bacteria</taxon>
        <taxon>Bacillati</taxon>
        <taxon>Actinomycetota</taxon>
        <taxon>Actinomycetes</taxon>
        <taxon>Kitasatosporales</taxon>
        <taxon>Streptomycetaceae</taxon>
        <taxon>Streptomyces</taxon>
    </lineage>
</organism>
<gene>
    <name evidence="1" type="ORF">SL103_12715</name>
</gene>
<dbReference type="AlphaFoldDB" id="A0A1D7VJV4"/>
<protein>
    <recommendedName>
        <fullName evidence="3">ABM domain-containing protein</fullName>
    </recommendedName>
</protein>
<evidence type="ECO:0008006" key="3">
    <source>
        <dbReference type="Google" id="ProtNLM"/>
    </source>
</evidence>
<keyword evidence="2" id="KW-1185">Reference proteome</keyword>
<dbReference type="KEGG" id="slc:SL103_12715"/>
<dbReference type="Gene3D" id="3.30.70.100">
    <property type="match status" value="1"/>
</dbReference>
<name>A0A1D7VJV4_9ACTN</name>
<evidence type="ECO:0000313" key="1">
    <source>
        <dbReference type="EMBL" id="AOP47001.1"/>
    </source>
</evidence>
<evidence type="ECO:0000313" key="2">
    <source>
        <dbReference type="Proteomes" id="UP000094094"/>
    </source>
</evidence>
<dbReference type="InterPro" id="IPR011008">
    <property type="entry name" value="Dimeric_a/b-barrel"/>
</dbReference>
<accession>A0A1D7VJV4</accession>